<dbReference type="Proteomes" id="UP000242084">
    <property type="component" value="Chromosome 1"/>
</dbReference>
<organism evidence="1 2">
    <name type="scientific">Mammaliicoccus stepanovicii</name>
    <dbReference type="NCBI Taxonomy" id="643214"/>
    <lineage>
        <taxon>Bacteria</taxon>
        <taxon>Bacillati</taxon>
        <taxon>Bacillota</taxon>
        <taxon>Bacilli</taxon>
        <taxon>Bacillales</taxon>
        <taxon>Staphylococcaceae</taxon>
        <taxon>Mammaliicoccus</taxon>
    </lineage>
</organism>
<sequence>MEFSKTLETINNMELEDEQRLALLESVKEDVNFEETRNLENIPSIEDLAQEINIRKN</sequence>
<accession>A0A239ZXL8</accession>
<evidence type="ECO:0000313" key="2">
    <source>
        <dbReference type="Proteomes" id="UP000242084"/>
    </source>
</evidence>
<reference evidence="1 2" key="1">
    <citation type="submission" date="2017-06" db="EMBL/GenBank/DDBJ databases">
        <authorList>
            <consortium name="Pathogen Informatics"/>
        </authorList>
    </citation>
    <scope>NUCLEOTIDE SEQUENCE [LARGE SCALE GENOMIC DNA]</scope>
    <source>
        <strain evidence="1 2">NCTC13839</strain>
    </source>
</reference>
<dbReference type="KEGG" id="sste:SAMEA4384403_2015"/>
<dbReference type="AlphaFoldDB" id="A0A239ZXL8"/>
<dbReference type="EMBL" id="LT906462">
    <property type="protein sequence ID" value="SNV75456.1"/>
    <property type="molecule type" value="Genomic_DNA"/>
</dbReference>
<gene>
    <name evidence="1" type="ORF">SAMEA4384403_02015</name>
</gene>
<keyword evidence="2" id="KW-1185">Reference proteome</keyword>
<name>A0A239ZXL8_9STAP</name>
<protein>
    <submittedName>
        <fullName evidence="1">Mobile-element associated protein, putative</fullName>
    </submittedName>
</protein>
<evidence type="ECO:0000313" key="1">
    <source>
        <dbReference type="EMBL" id="SNV75456.1"/>
    </source>
</evidence>
<dbReference type="RefSeq" id="WP_169711999.1">
    <property type="nucleotide sequence ID" value="NZ_BMDM01000001.1"/>
</dbReference>
<proteinExistence type="predicted"/>